<reference evidence="1" key="1">
    <citation type="journal article" date="2014" name="Front. Microbiol.">
        <title>High frequency of phylogenetically diverse reductive dehalogenase-homologous genes in deep subseafloor sedimentary metagenomes.</title>
        <authorList>
            <person name="Kawai M."/>
            <person name="Futagami T."/>
            <person name="Toyoda A."/>
            <person name="Takaki Y."/>
            <person name="Nishi S."/>
            <person name="Hori S."/>
            <person name="Arai W."/>
            <person name="Tsubouchi T."/>
            <person name="Morono Y."/>
            <person name="Uchiyama I."/>
            <person name="Ito T."/>
            <person name="Fujiyama A."/>
            <person name="Inagaki F."/>
            <person name="Takami H."/>
        </authorList>
    </citation>
    <scope>NUCLEOTIDE SEQUENCE</scope>
    <source>
        <strain evidence="1">Expedition CK06-06</strain>
    </source>
</reference>
<accession>X0SW94</accession>
<evidence type="ECO:0000313" key="1">
    <source>
        <dbReference type="EMBL" id="GAF68060.1"/>
    </source>
</evidence>
<sequence length="93" mass="9995">MTDTEIIQRIVADVQDSLKCNVPDLEDSSYTSVLANVGDYILALILIECLTQATEVGATPDDATEHFEVIVKLMVTKAVERVEAASASAPTLN</sequence>
<dbReference type="AlphaFoldDB" id="X0SW94"/>
<organism evidence="1">
    <name type="scientific">marine sediment metagenome</name>
    <dbReference type="NCBI Taxonomy" id="412755"/>
    <lineage>
        <taxon>unclassified sequences</taxon>
        <taxon>metagenomes</taxon>
        <taxon>ecological metagenomes</taxon>
    </lineage>
</organism>
<comment type="caution">
    <text evidence="1">The sequence shown here is derived from an EMBL/GenBank/DDBJ whole genome shotgun (WGS) entry which is preliminary data.</text>
</comment>
<proteinExistence type="predicted"/>
<gene>
    <name evidence="1" type="ORF">S01H1_16909</name>
</gene>
<name>X0SW94_9ZZZZ</name>
<protein>
    <submittedName>
        <fullName evidence="1">Uncharacterized protein</fullName>
    </submittedName>
</protein>
<dbReference type="EMBL" id="BARS01008928">
    <property type="protein sequence ID" value="GAF68060.1"/>
    <property type="molecule type" value="Genomic_DNA"/>
</dbReference>